<reference evidence="11" key="1">
    <citation type="submission" date="2022-10" db="EMBL/GenBank/DDBJ databases">
        <title>The WGS of Solirubrobacter ginsenosidimutans DSM 21036.</title>
        <authorList>
            <person name="Jiang Z."/>
        </authorList>
    </citation>
    <scope>NUCLEOTIDE SEQUENCE</scope>
    <source>
        <strain evidence="11">DSM 21036</strain>
    </source>
</reference>
<evidence type="ECO:0000256" key="5">
    <source>
        <dbReference type="ARBA" id="ARBA00022741"/>
    </source>
</evidence>
<organism evidence="11 12">
    <name type="scientific">Solirubrobacter ginsenosidimutans</name>
    <dbReference type="NCBI Taxonomy" id="490573"/>
    <lineage>
        <taxon>Bacteria</taxon>
        <taxon>Bacillati</taxon>
        <taxon>Actinomycetota</taxon>
        <taxon>Thermoleophilia</taxon>
        <taxon>Solirubrobacterales</taxon>
        <taxon>Solirubrobacteraceae</taxon>
        <taxon>Solirubrobacter</taxon>
    </lineage>
</organism>
<dbReference type="PANTHER" id="PTHR43394:SF1">
    <property type="entry name" value="ATP-BINDING CASSETTE SUB-FAMILY B MEMBER 10, MITOCHONDRIAL"/>
    <property type="match status" value="1"/>
</dbReference>
<evidence type="ECO:0000313" key="11">
    <source>
        <dbReference type="EMBL" id="MDA0167060.1"/>
    </source>
</evidence>
<comment type="caution">
    <text evidence="11">The sequence shown here is derived from an EMBL/GenBank/DDBJ whole genome shotgun (WGS) entry which is preliminary data.</text>
</comment>
<evidence type="ECO:0000256" key="7">
    <source>
        <dbReference type="ARBA" id="ARBA00022989"/>
    </source>
</evidence>
<keyword evidence="12" id="KW-1185">Reference proteome</keyword>
<evidence type="ECO:0000256" key="6">
    <source>
        <dbReference type="ARBA" id="ARBA00022840"/>
    </source>
</evidence>
<keyword evidence="4" id="KW-0812">Transmembrane</keyword>
<dbReference type="EMBL" id="JAPDOD010000086">
    <property type="protein sequence ID" value="MDA0167060.1"/>
    <property type="molecule type" value="Genomic_DNA"/>
</dbReference>
<dbReference type="GO" id="GO:0005886">
    <property type="term" value="C:plasma membrane"/>
    <property type="evidence" value="ECO:0007669"/>
    <property type="project" value="UniProtKB-SubCell"/>
</dbReference>
<keyword evidence="3" id="KW-1003">Cell membrane</keyword>
<dbReference type="InterPro" id="IPR017871">
    <property type="entry name" value="ABC_transporter-like_CS"/>
</dbReference>
<keyword evidence="8" id="KW-0472">Membrane</keyword>
<gene>
    <name evidence="11" type="ORF">OM076_42765</name>
</gene>
<dbReference type="RefSeq" id="WP_270046328.1">
    <property type="nucleotide sequence ID" value="NZ_JAPDOD010000086.1"/>
</dbReference>
<dbReference type="FunFam" id="3.40.50.300:FF:000221">
    <property type="entry name" value="Multidrug ABC transporter ATP-binding protein"/>
    <property type="match status" value="1"/>
</dbReference>
<evidence type="ECO:0000256" key="9">
    <source>
        <dbReference type="ARBA" id="ARBA00023455"/>
    </source>
</evidence>
<keyword evidence="7" id="KW-1133">Transmembrane helix</keyword>
<dbReference type="PROSITE" id="PS00211">
    <property type="entry name" value="ABC_TRANSPORTER_1"/>
    <property type="match status" value="1"/>
</dbReference>
<feature type="domain" description="ABC transporter" evidence="10">
    <location>
        <begin position="2"/>
        <end position="189"/>
    </location>
</feature>
<dbReference type="Gene3D" id="3.40.50.300">
    <property type="entry name" value="P-loop containing nucleotide triphosphate hydrolases"/>
    <property type="match status" value="1"/>
</dbReference>
<keyword evidence="6 11" id="KW-0067">ATP-binding</keyword>
<sequence>MPRLYDVERGAVTIDGHDVRDLTAATIARAVGVVTQESYLFGGTVRENISYGRPTATDGEIVAAAKAAFIHERITELEHGYDTIVGERGYRFSGGERQRLAIARVILEDPPILVLDEATSALDSESERAVQQALESLIQRRTTIAIAHRLSTIRNADVIFAVEDGTIVERGTHDELLARGGLYARLYEEQFGNGVVEAHCSDGVILANGNPCRPSSQRARPDTHVPILQASEPPWVGDVPTELRSVLTT</sequence>
<keyword evidence="5" id="KW-0547">Nucleotide-binding</keyword>
<dbReference type="PANTHER" id="PTHR43394">
    <property type="entry name" value="ATP-DEPENDENT PERMEASE MDL1, MITOCHONDRIAL"/>
    <property type="match status" value="1"/>
</dbReference>
<comment type="subcellular location">
    <subcellularLocation>
        <location evidence="1">Cell inner membrane</location>
        <topology evidence="1">Multi-pass membrane protein</topology>
    </subcellularLocation>
</comment>
<dbReference type="Pfam" id="PF00005">
    <property type="entry name" value="ABC_tran"/>
    <property type="match status" value="1"/>
</dbReference>
<dbReference type="GO" id="GO:0015421">
    <property type="term" value="F:ABC-type oligopeptide transporter activity"/>
    <property type="evidence" value="ECO:0007669"/>
    <property type="project" value="TreeGrafter"/>
</dbReference>
<comment type="similarity">
    <text evidence="9">Belongs to the ABC transporter superfamily. Siderophore-Fe(3+) uptake transporter (SIUT) (TC 3.A.1.21) family.</text>
</comment>
<dbReference type="GO" id="GO:0016887">
    <property type="term" value="F:ATP hydrolysis activity"/>
    <property type="evidence" value="ECO:0007669"/>
    <property type="project" value="InterPro"/>
</dbReference>
<dbReference type="SUPFAM" id="SSF52540">
    <property type="entry name" value="P-loop containing nucleoside triphosphate hydrolases"/>
    <property type="match status" value="1"/>
</dbReference>
<accession>A0A9X3N4V7</accession>
<protein>
    <submittedName>
        <fullName evidence="11">ATP-binding cassette domain-containing protein</fullName>
    </submittedName>
</protein>
<name>A0A9X3N4V7_9ACTN</name>
<proteinExistence type="inferred from homology"/>
<dbReference type="AlphaFoldDB" id="A0A9X3N4V7"/>
<dbReference type="InterPro" id="IPR039421">
    <property type="entry name" value="Type_1_exporter"/>
</dbReference>
<evidence type="ECO:0000256" key="4">
    <source>
        <dbReference type="ARBA" id="ARBA00022692"/>
    </source>
</evidence>
<dbReference type="PROSITE" id="PS50893">
    <property type="entry name" value="ABC_TRANSPORTER_2"/>
    <property type="match status" value="1"/>
</dbReference>
<evidence type="ECO:0000256" key="8">
    <source>
        <dbReference type="ARBA" id="ARBA00023136"/>
    </source>
</evidence>
<evidence type="ECO:0000313" key="12">
    <source>
        <dbReference type="Proteomes" id="UP001149140"/>
    </source>
</evidence>
<dbReference type="GO" id="GO:0005524">
    <property type="term" value="F:ATP binding"/>
    <property type="evidence" value="ECO:0007669"/>
    <property type="project" value="UniProtKB-KW"/>
</dbReference>
<dbReference type="InterPro" id="IPR003439">
    <property type="entry name" value="ABC_transporter-like_ATP-bd"/>
</dbReference>
<keyword evidence="2" id="KW-0813">Transport</keyword>
<evidence type="ECO:0000256" key="3">
    <source>
        <dbReference type="ARBA" id="ARBA00022475"/>
    </source>
</evidence>
<evidence type="ECO:0000256" key="1">
    <source>
        <dbReference type="ARBA" id="ARBA00004429"/>
    </source>
</evidence>
<dbReference type="Proteomes" id="UP001149140">
    <property type="component" value="Unassembled WGS sequence"/>
</dbReference>
<evidence type="ECO:0000256" key="2">
    <source>
        <dbReference type="ARBA" id="ARBA00022448"/>
    </source>
</evidence>
<evidence type="ECO:0000259" key="10">
    <source>
        <dbReference type="PROSITE" id="PS50893"/>
    </source>
</evidence>
<dbReference type="InterPro" id="IPR027417">
    <property type="entry name" value="P-loop_NTPase"/>
</dbReference>
<dbReference type="GO" id="GO:0090374">
    <property type="term" value="P:oligopeptide export from mitochondrion"/>
    <property type="evidence" value="ECO:0007669"/>
    <property type="project" value="TreeGrafter"/>
</dbReference>